<evidence type="ECO:0000313" key="2">
    <source>
        <dbReference type="EMBL" id="HIX66721.1"/>
    </source>
</evidence>
<dbReference type="Proteomes" id="UP000886721">
    <property type="component" value="Unassembled WGS sequence"/>
</dbReference>
<evidence type="ECO:0000256" key="1">
    <source>
        <dbReference type="SAM" id="Phobius"/>
    </source>
</evidence>
<reference evidence="2" key="2">
    <citation type="submission" date="2021-04" db="EMBL/GenBank/DDBJ databases">
        <authorList>
            <person name="Gilroy R."/>
        </authorList>
    </citation>
    <scope>NUCLEOTIDE SEQUENCE</scope>
    <source>
        <strain evidence="2">CHK191-13928</strain>
    </source>
</reference>
<sequence>MKETSIFLRIVGKLSAIIFFVSLFCLGVSFCLKPICTQTVQNLVLNETVTDYLTDGISQENKVSSNHTADSTETSSQGTNIEKTDIITKEQIEKVEEIVQSSPELRDLASKYLEQYAQYMEDGVSSIPESQKEELMNSVNEDILDVLEDESSSSFTESDRQRYKTALEEKEQAVFDTLDEMPSALEQTMPDAAAALKTYGKAVSMETQAGLAAAAIITGILLIVCRRYQFRLAKSIGVFTLIDGLLIAFAVPYIAEILSGFLTNQLLGRTGDIDTGICSQIGGGMITAGILLIAFYMIYHRKRKTA</sequence>
<dbReference type="AlphaFoldDB" id="A0A9D1WTU3"/>
<keyword evidence="1" id="KW-0472">Membrane</keyword>
<gene>
    <name evidence="2" type="ORF">H9735_01195</name>
</gene>
<feature type="transmembrane region" description="Helical" evidence="1">
    <location>
        <begin position="236"/>
        <end position="261"/>
    </location>
</feature>
<reference evidence="2" key="1">
    <citation type="journal article" date="2021" name="PeerJ">
        <title>Extensive microbial diversity within the chicken gut microbiome revealed by metagenomics and culture.</title>
        <authorList>
            <person name="Gilroy R."/>
            <person name="Ravi A."/>
            <person name="Getino M."/>
            <person name="Pursley I."/>
            <person name="Horton D.L."/>
            <person name="Alikhan N.F."/>
            <person name="Baker D."/>
            <person name="Gharbi K."/>
            <person name="Hall N."/>
            <person name="Watson M."/>
            <person name="Adriaenssens E.M."/>
            <person name="Foster-Nyarko E."/>
            <person name="Jarju S."/>
            <person name="Secka A."/>
            <person name="Antonio M."/>
            <person name="Oren A."/>
            <person name="Chaudhuri R.R."/>
            <person name="La Ragione R."/>
            <person name="Hildebrand F."/>
            <person name="Pallen M.J."/>
        </authorList>
    </citation>
    <scope>NUCLEOTIDE SEQUENCE</scope>
    <source>
        <strain evidence="2">CHK191-13928</strain>
    </source>
</reference>
<proteinExistence type="predicted"/>
<accession>A0A9D1WTU3</accession>
<comment type="caution">
    <text evidence="2">The sequence shown here is derived from an EMBL/GenBank/DDBJ whole genome shotgun (WGS) entry which is preliminary data.</text>
</comment>
<protein>
    <submittedName>
        <fullName evidence="2">Uncharacterized protein</fullName>
    </submittedName>
</protein>
<evidence type="ECO:0000313" key="3">
    <source>
        <dbReference type="Proteomes" id="UP000886721"/>
    </source>
</evidence>
<feature type="transmembrane region" description="Helical" evidence="1">
    <location>
        <begin position="281"/>
        <end position="299"/>
    </location>
</feature>
<organism evidence="2 3">
    <name type="scientific">Candidatus Anaerostipes excrementavium</name>
    <dbReference type="NCBI Taxonomy" id="2838463"/>
    <lineage>
        <taxon>Bacteria</taxon>
        <taxon>Bacillati</taxon>
        <taxon>Bacillota</taxon>
        <taxon>Clostridia</taxon>
        <taxon>Lachnospirales</taxon>
        <taxon>Lachnospiraceae</taxon>
        <taxon>Anaerostipes</taxon>
    </lineage>
</organism>
<keyword evidence="1" id="KW-0812">Transmembrane</keyword>
<name>A0A9D1WTU3_9FIRM</name>
<keyword evidence="1" id="KW-1133">Transmembrane helix</keyword>
<dbReference type="EMBL" id="DXEM01000004">
    <property type="protein sequence ID" value="HIX66721.1"/>
    <property type="molecule type" value="Genomic_DNA"/>
</dbReference>